<dbReference type="Proteomes" id="UP000660861">
    <property type="component" value="Unassembled WGS sequence"/>
</dbReference>
<dbReference type="AlphaFoldDB" id="A0A926IB68"/>
<dbReference type="EMBL" id="JACRTC010000006">
    <property type="protein sequence ID" value="MBC8570931.1"/>
    <property type="molecule type" value="Genomic_DNA"/>
</dbReference>
<evidence type="ECO:0000313" key="2">
    <source>
        <dbReference type="EMBL" id="MBC8570931.1"/>
    </source>
</evidence>
<evidence type="ECO:0000256" key="1">
    <source>
        <dbReference type="SAM" id="MobiDB-lite"/>
    </source>
</evidence>
<name>A0A926IB68_9FIRM</name>
<protein>
    <submittedName>
        <fullName evidence="2">DUF2953 domain-containing protein</fullName>
    </submittedName>
</protein>
<accession>A0A926IB68</accession>
<keyword evidence="3" id="KW-1185">Reference proteome</keyword>
<evidence type="ECO:0000313" key="3">
    <source>
        <dbReference type="Proteomes" id="UP000660861"/>
    </source>
</evidence>
<feature type="region of interest" description="Disordered" evidence="1">
    <location>
        <begin position="52"/>
        <end position="79"/>
    </location>
</feature>
<reference evidence="2" key="1">
    <citation type="submission" date="2020-08" db="EMBL/GenBank/DDBJ databases">
        <title>Genome public.</title>
        <authorList>
            <person name="Liu C."/>
            <person name="Sun Q."/>
        </authorList>
    </citation>
    <scope>NUCLEOTIDE SEQUENCE</scope>
    <source>
        <strain evidence="2">NSJ-54</strain>
    </source>
</reference>
<proteinExistence type="predicted"/>
<feature type="compositionally biased region" description="Basic and acidic residues" evidence="1">
    <location>
        <begin position="63"/>
        <end position="79"/>
    </location>
</feature>
<sequence>MIGLWITLGIVVFLAFLLWMPVKAHLVFDETLSLKITYLFLRFQIYPEKPKAEKPPKAAKRRKEGEGEKEKPQDKKEKKKDMLPLLWEIVKDAGGALKKALGHLHVYDVDFRATIIREDAYETAVGYGQLNGIVYGALACLRNLLDVRIRALSIVPDFTRYEGGDIYKLRLKARFRPGVALWLGLQIGWKLLKYMMKQQSSKPTRQGGAVQWQNIP</sequence>
<dbReference type="RefSeq" id="WP_262398025.1">
    <property type="nucleotide sequence ID" value="NZ_JACRTC010000006.1"/>
</dbReference>
<organism evidence="2 3">
    <name type="scientific">Zongyangia hominis</name>
    <dbReference type="NCBI Taxonomy" id="2763677"/>
    <lineage>
        <taxon>Bacteria</taxon>
        <taxon>Bacillati</taxon>
        <taxon>Bacillota</taxon>
        <taxon>Clostridia</taxon>
        <taxon>Eubacteriales</taxon>
        <taxon>Oscillospiraceae</taxon>
        <taxon>Zongyangia</taxon>
    </lineage>
</organism>
<gene>
    <name evidence="2" type="ORF">H8709_08835</name>
</gene>
<comment type="caution">
    <text evidence="2">The sequence shown here is derived from an EMBL/GenBank/DDBJ whole genome shotgun (WGS) entry which is preliminary data.</text>
</comment>